<comment type="catalytic activity">
    <reaction evidence="13">
        <text>O-phospho-L-seryl-[protein] + H2O = L-seryl-[protein] + phosphate</text>
        <dbReference type="Rhea" id="RHEA:20629"/>
        <dbReference type="Rhea" id="RHEA-COMP:9863"/>
        <dbReference type="Rhea" id="RHEA-COMP:11604"/>
        <dbReference type="ChEBI" id="CHEBI:15377"/>
        <dbReference type="ChEBI" id="CHEBI:29999"/>
        <dbReference type="ChEBI" id="CHEBI:43474"/>
        <dbReference type="ChEBI" id="CHEBI:83421"/>
        <dbReference type="EC" id="3.1.3.16"/>
    </reaction>
</comment>
<feature type="region of interest" description="Disordered" evidence="16">
    <location>
        <begin position="735"/>
        <end position="795"/>
    </location>
</feature>
<dbReference type="GO" id="GO:0009755">
    <property type="term" value="P:hormone-mediated signaling pathway"/>
    <property type="evidence" value="ECO:0007669"/>
    <property type="project" value="UniProtKB-ARBA"/>
</dbReference>
<organism evidence="19 20">
    <name type="scientific">Gossypium arboreum</name>
    <name type="common">Tree cotton</name>
    <name type="synonym">Gossypium nanking</name>
    <dbReference type="NCBI Taxonomy" id="29729"/>
    <lineage>
        <taxon>Eukaryota</taxon>
        <taxon>Viridiplantae</taxon>
        <taxon>Streptophyta</taxon>
        <taxon>Embryophyta</taxon>
        <taxon>Tracheophyta</taxon>
        <taxon>Spermatophyta</taxon>
        <taxon>Magnoliopsida</taxon>
        <taxon>eudicotyledons</taxon>
        <taxon>Gunneridae</taxon>
        <taxon>Pentapetalae</taxon>
        <taxon>rosids</taxon>
        <taxon>malvids</taxon>
        <taxon>Malvales</taxon>
        <taxon>Malvaceae</taxon>
        <taxon>Malvoideae</taxon>
        <taxon>Gossypium</taxon>
    </lineage>
</organism>
<dbReference type="AlphaFoldDB" id="A0A0B0PI65"/>
<dbReference type="Pfam" id="PF03031">
    <property type="entry name" value="NIF"/>
    <property type="match status" value="1"/>
</dbReference>
<dbReference type="InterPro" id="IPR036412">
    <property type="entry name" value="HAD-like_sf"/>
</dbReference>
<keyword evidence="12" id="KW-0539">Nucleus</keyword>
<dbReference type="Proteomes" id="UP000032142">
    <property type="component" value="Unassembled WGS sequence"/>
</dbReference>
<evidence type="ECO:0000256" key="2">
    <source>
        <dbReference type="ARBA" id="ARBA00001941"/>
    </source>
</evidence>
<dbReference type="PANTHER" id="PTHR23081:SF0">
    <property type="entry name" value="RNA POLYMERASE II C-TERMINAL DOMAIN PHOSPHATASE-LIKE 1"/>
    <property type="match status" value="1"/>
</dbReference>
<keyword evidence="10" id="KW-0805">Transcription regulation</keyword>
<evidence type="ECO:0000256" key="13">
    <source>
        <dbReference type="ARBA" id="ARBA00047761"/>
    </source>
</evidence>
<gene>
    <name evidence="19" type="ORF">F383_05883</name>
</gene>
<dbReference type="SUPFAM" id="SSF54768">
    <property type="entry name" value="dsRNA-binding domain-like"/>
    <property type="match status" value="2"/>
</dbReference>
<dbReference type="Gene3D" id="3.30.160.20">
    <property type="match status" value="2"/>
</dbReference>
<evidence type="ECO:0000256" key="7">
    <source>
        <dbReference type="ARBA" id="ARBA00022723"/>
    </source>
</evidence>
<feature type="domain" description="FCP1 homology" evidence="18">
    <location>
        <begin position="151"/>
        <end position="344"/>
    </location>
</feature>
<evidence type="ECO:0000256" key="3">
    <source>
        <dbReference type="ARBA" id="ARBA00001946"/>
    </source>
</evidence>
<comment type="catalytic activity">
    <reaction evidence="14">
        <text>O-phospho-L-threonyl-[protein] + H2O = L-threonyl-[protein] + phosphate</text>
        <dbReference type="Rhea" id="RHEA:47004"/>
        <dbReference type="Rhea" id="RHEA-COMP:11060"/>
        <dbReference type="Rhea" id="RHEA-COMP:11605"/>
        <dbReference type="ChEBI" id="CHEBI:15377"/>
        <dbReference type="ChEBI" id="CHEBI:30013"/>
        <dbReference type="ChEBI" id="CHEBI:43474"/>
        <dbReference type="ChEBI" id="CHEBI:61977"/>
        <dbReference type="EC" id="3.1.3.16"/>
    </reaction>
</comment>
<dbReference type="InterPro" id="IPR039189">
    <property type="entry name" value="Fcp1"/>
</dbReference>
<dbReference type="CDD" id="cd07521">
    <property type="entry name" value="HAD_FCP1-like"/>
    <property type="match status" value="1"/>
</dbReference>
<dbReference type="EMBL" id="KN423730">
    <property type="protein sequence ID" value="KHG23066.1"/>
    <property type="molecule type" value="Genomic_DNA"/>
</dbReference>
<evidence type="ECO:0000256" key="6">
    <source>
        <dbReference type="ARBA" id="ARBA00022473"/>
    </source>
</evidence>
<evidence type="ECO:0000313" key="20">
    <source>
        <dbReference type="Proteomes" id="UP000032142"/>
    </source>
</evidence>
<dbReference type="PANTHER" id="PTHR23081">
    <property type="entry name" value="RNA POLYMERASE II CTD PHOSPHATASE"/>
    <property type="match status" value="1"/>
</dbReference>
<evidence type="ECO:0000256" key="11">
    <source>
        <dbReference type="ARBA" id="ARBA00023163"/>
    </source>
</evidence>
<comment type="cofactor">
    <cofactor evidence="3">
        <name>Mg(2+)</name>
        <dbReference type="ChEBI" id="CHEBI:18420"/>
    </cofactor>
</comment>
<feature type="region of interest" description="Disordered" evidence="16">
    <location>
        <begin position="621"/>
        <end position="651"/>
    </location>
</feature>
<accession>A0A0B0PI65</accession>
<dbReference type="InterPro" id="IPR014720">
    <property type="entry name" value="dsRBD_dom"/>
</dbReference>
<dbReference type="GO" id="GO:0005634">
    <property type="term" value="C:nucleus"/>
    <property type="evidence" value="ECO:0007669"/>
    <property type="project" value="UniProtKB-SubCell"/>
</dbReference>
<evidence type="ECO:0000256" key="14">
    <source>
        <dbReference type="ARBA" id="ARBA00048336"/>
    </source>
</evidence>
<keyword evidence="11" id="KW-0804">Transcription</keyword>
<comment type="subcellular location">
    <subcellularLocation>
        <location evidence="4">Nucleus</location>
    </subcellularLocation>
</comment>
<evidence type="ECO:0000313" key="19">
    <source>
        <dbReference type="EMBL" id="KHG23066.1"/>
    </source>
</evidence>
<name>A0A0B0PI65_GOSAR</name>
<keyword evidence="7" id="KW-0479">Metal-binding</keyword>
<evidence type="ECO:0000256" key="10">
    <source>
        <dbReference type="ARBA" id="ARBA00023015"/>
    </source>
</evidence>
<evidence type="ECO:0000256" key="12">
    <source>
        <dbReference type="ARBA" id="ARBA00023242"/>
    </source>
</evidence>
<evidence type="ECO:0000259" key="18">
    <source>
        <dbReference type="PROSITE" id="PS50969"/>
    </source>
</evidence>
<dbReference type="SUPFAM" id="SSF56784">
    <property type="entry name" value="HAD-like"/>
    <property type="match status" value="1"/>
</dbReference>
<dbReference type="InterPro" id="IPR023214">
    <property type="entry name" value="HAD_sf"/>
</dbReference>
<evidence type="ECO:0000256" key="1">
    <source>
        <dbReference type="ARBA" id="ARBA00001936"/>
    </source>
</evidence>
<feature type="region of interest" description="Disordered" evidence="16">
    <location>
        <begin position="584"/>
        <end position="603"/>
    </location>
</feature>
<dbReference type="PROSITE" id="PS50137">
    <property type="entry name" value="DS_RBD"/>
    <property type="match status" value="2"/>
</dbReference>
<dbReference type="Gene3D" id="3.40.50.1000">
    <property type="entry name" value="HAD superfamily/HAD-like"/>
    <property type="match status" value="1"/>
</dbReference>
<protein>
    <recommendedName>
        <fullName evidence="5">protein-serine/threonine phosphatase</fullName>
        <ecNumber evidence="5">3.1.3.16</ecNumber>
    </recommendedName>
</protein>
<keyword evidence="6" id="KW-0217">Developmental protein</keyword>
<dbReference type="SMART" id="SM00577">
    <property type="entry name" value="CPDc"/>
    <property type="match status" value="1"/>
</dbReference>
<dbReference type="Pfam" id="PF00035">
    <property type="entry name" value="dsrm"/>
    <property type="match status" value="1"/>
</dbReference>
<dbReference type="GO" id="GO:0003723">
    <property type="term" value="F:RNA binding"/>
    <property type="evidence" value="ECO:0007669"/>
    <property type="project" value="UniProtKB-UniRule"/>
</dbReference>
<evidence type="ECO:0000256" key="9">
    <source>
        <dbReference type="ARBA" id="ARBA00022884"/>
    </source>
</evidence>
<comment type="cofactor">
    <cofactor evidence="1">
        <name>Mn(2+)</name>
        <dbReference type="ChEBI" id="CHEBI:29035"/>
    </cofactor>
</comment>
<feature type="compositionally biased region" description="Basic and acidic residues" evidence="16">
    <location>
        <begin position="786"/>
        <end position="795"/>
    </location>
</feature>
<dbReference type="GO" id="GO:0046872">
    <property type="term" value="F:metal ion binding"/>
    <property type="evidence" value="ECO:0007669"/>
    <property type="project" value="UniProtKB-KW"/>
</dbReference>
<feature type="compositionally biased region" description="Basic and acidic residues" evidence="16">
    <location>
        <begin position="889"/>
        <end position="899"/>
    </location>
</feature>
<feature type="region of interest" description="Disordered" evidence="16">
    <location>
        <begin position="873"/>
        <end position="918"/>
    </location>
</feature>
<dbReference type="SMART" id="SM00358">
    <property type="entry name" value="DSRM"/>
    <property type="match status" value="2"/>
</dbReference>
<keyword evidence="8" id="KW-0378">Hydrolase</keyword>
<reference evidence="20" key="1">
    <citation type="submission" date="2014-09" db="EMBL/GenBank/DDBJ databases">
        <authorList>
            <person name="Mudge J."/>
            <person name="Ramaraj T."/>
            <person name="Lindquist I.E."/>
            <person name="Bharti A.K."/>
            <person name="Sundararajan A."/>
            <person name="Cameron C.T."/>
            <person name="Woodward J.E."/>
            <person name="May G.D."/>
            <person name="Brubaker C."/>
            <person name="Broadhvest J."/>
            <person name="Wilkins T.A."/>
        </authorList>
    </citation>
    <scope>NUCLEOTIDE SEQUENCE</scope>
    <source>
        <strain evidence="20">cv. AKA8401</strain>
    </source>
</reference>
<keyword evidence="20" id="KW-1185">Reference proteome</keyword>
<dbReference type="InterPro" id="IPR004274">
    <property type="entry name" value="FCP1_dom"/>
</dbReference>
<proteinExistence type="predicted"/>
<evidence type="ECO:0000256" key="4">
    <source>
        <dbReference type="ARBA" id="ARBA00004123"/>
    </source>
</evidence>
<dbReference type="GO" id="GO:0045892">
    <property type="term" value="P:negative regulation of DNA-templated transcription"/>
    <property type="evidence" value="ECO:0007669"/>
    <property type="project" value="UniProtKB-ARBA"/>
</dbReference>
<comment type="cofactor">
    <cofactor evidence="2">
        <name>Co(2+)</name>
        <dbReference type="ChEBI" id="CHEBI:48828"/>
    </cofactor>
</comment>
<sequence length="918" mass="102646">MSMYKSVVCRGDEVLGDVEIYPQQQQLREEEEEYGGKITVMEEEMKEIRIGYLTQGSERCPPLAVLHTITSTGICFKMESSKDNNYSSSFQDTPPLHLLHSECIRDNKTAVMPMGDCELHLVAMYSRNSDRPCFWGFNVARGLYDSCLVMLNLRCLGIVFDLDETLVVANTMRSFEDRIEALQRKMNTEVDPQRAAAMMAEIKRYQDDKAIRDTSVLVRLRPAWEDLRSYLTARGRKRFEVYVCTMAERDYALEMWRLLDPESNLINSKELLDRIVCVKSGLRKSLFNVFQDGICHPKMALVIDDRLKVWDEKDQPRVHVVPAFAPYFAPQAEANNTIPVLCVARNVACNVRGGFFREFDEGLLQKIPEISYEDDIKDIPSPPDVGNYLVSEDDTSASTANKDPPIFDGMADSEVERRLKEAISAASTVSSASINLDPRLASSLQFTMPSSSSVPLSAVQSSMASYPNMQFPQAAQVIKPVAPVVSPEPSLQSSPAREEGEVPESELDPDTRRRLLILQHGQDTRDHTPPEPAFPPARPAMQVPVSRAQSRASWFSSDEEMSPRQLNRAVPKEFPLDSERMHMEKHRGPPFFPKVESSSPSDRLLRENQRLPKEALHRDDRLGLNHTPSSYHSFPGEEMPLGRSSSSHKDLDFESGRTIPNGETPAGVLQDIAMKCGAKVEFRPALVASMDLQFSIEAWFAGEKVGEGTGRTRREAQRQAAEDSIKSLANTYLSRIKPDTGSAQGDLSRSANTNENGFPGNLNLYGNQQSSKEESMPFSNAPEPSRLLDPRLEGSRRSMGSVTALKELCMMEGLGVVFQAQPPASNTLQKDEVYAQVEVDGQVLGKGTGFTWEEAKMQAAEKALGSLRSMLGPFTQKRQGSPRSLQDMPTKRLKPEFPRVIHRMPSSGRYHKNAPPVP</sequence>
<feature type="region of interest" description="Disordered" evidence="16">
    <location>
        <begin position="485"/>
        <end position="542"/>
    </location>
</feature>
<dbReference type="PROSITE" id="PS50969">
    <property type="entry name" value="FCP1"/>
    <property type="match status" value="1"/>
</dbReference>
<evidence type="ECO:0000259" key="17">
    <source>
        <dbReference type="PROSITE" id="PS50137"/>
    </source>
</evidence>
<dbReference type="EC" id="3.1.3.16" evidence="5"/>
<dbReference type="FunFam" id="3.30.160.20:FF:000035">
    <property type="entry name" value="RNA polymerase II C-terminal domain phosphatase-like 2"/>
    <property type="match status" value="1"/>
</dbReference>
<evidence type="ECO:0000256" key="5">
    <source>
        <dbReference type="ARBA" id="ARBA00013081"/>
    </source>
</evidence>
<evidence type="ECO:0000256" key="16">
    <source>
        <dbReference type="SAM" id="MobiDB-lite"/>
    </source>
</evidence>
<evidence type="ECO:0000256" key="15">
    <source>
        <dbReference type="PROSITE-ProRule" id="PRU00266"/>
    </source>
</evidence>
<feature type="domain" description="DRBM" evidence="17">
    <location>
        <begin position="800"/>
        <end position="869"/>
    </location>
</feature>
<dbReference type="FunFam" id="3.40.50.1000:FF:000035">
    <property type="entry name" value="RNA polymerase II C-terminal domain phosphatase-like 1"/>
    <property type="match status" value="1"/>
</dbReference>
<feature type="compositionally biased region" description="Polar residues" evidence="16">
    <location>
        <begin position="741"/>
        <end position="756"/>
    </location>
</feature>
<keyword evidence="9 15" id="KW-0694">RNA-binding</keyword>
<evidence type="ECO:0000256" key="8">
    <source>
        <dbReference type="ARBA" id="ARBA00022801"/>
    </source>
</evidence>
<feature type="domain" description="DRBM" evidence="17">
    <location>
        <begin position="664"/>
        <end position="730"/>
    </location>
</feature>
<dbReference type="GO" id="GO:0008420">
    <property type="term" value="F:RNA polymerase II CTD heptapeptide repeat phosphatase activity"/>
    <property type="evidence" value="ECO:0007669"/>
    <property type="project" value="InterPro"/>
</dbReference>